<comment type="caution">
    <text evidence="1">The sequence shown here is derived from an EMBL/GenBank/DDBJ whole genome shotgun (WGS) entry which is preliminary data.</text>
</comment>
<evidence type="ECO:0000313" key="1">
    <source>
        <dbReference type="EMBL" id="KDN39241.1"/>
    </source>
</evidence>
<gene>
    <name evidence="1" type="ORF">K437DRAFT_13322</name>
</gene>
<evidence type="ECO:0000313" key="2">
    <source>
        <dbReference type="Proteomes" id="UP000027361"/>
    </source>
</evidence>
<protein>
    <submittedName>
        <fullName evidence="1">Uncharacterized protein</fullName>
    </submittedName>
</protein>
<organism evidence="1 2">
    <name type="scientific">Tilletiaria anomala (strain ATCC 24038 / CBS 436.72 / UBC 951)</name>
    <dbReference type="NCBI Taxonomy" id="1037660"/>
    <lineage>
        <taxon>Eukaryota</taxon>
        <taxon>Fungi</taxon>
        <taxon>Dikarya</taxon>
        <taxon>Basidiomycota</taxon>
        <taxon>Ustilaginomycotina</taxon>
        <taxon>Exobasidiomycetes</taxon>
        <taxon>Georgefischeriales</taxon>
        <taxon>Tilletiariaceae</taxon>
        <taxon>Tilletiaria</taxon>
    </lineage>
</organism>
<dbReference type="AlphaFoldDB" id="A0A066VCQ2"/>
<dbReference type="EMBL" id="JMSN01000107">
    <property type="protein sequence ID" value="KDN39241.1"/>
    <property type="molecule type" value="Genomic_DNA"/>
</dbReference>
<dbReference type="InParanoid" id="A0A066VCQ2"/>
<reference evidence="1 2" key="1">
    <citation type="submission" date="2014-05" db="EMBL/GenBank/DDBJ databases">
        <title>Draft genome sequence of a rare smut relative, Tilletiaria anomala UBC 951.</title>
        <authorList>
            <consortium name="DOE Joint Genome Institute"/>
            <person name="Toome M."/>
            <person name="Kuo A."/>
            <person name="Henrissat B."/>
            <person name="Lipzen A."/>
            <person name="Tritt A."/>
            <person name="Yoshinaga Y."/>
            <person name="Zane M."/>
            <person name="Barry K."/>
            <person name="Grigoriev I.V."/>
            <person name="Spatafora J.W."/>
            <person name="Aimea M.C."/>
        </authorList>
    </citation>
    <scope>NUCLEOTIDE SEQUENCE [LARGE SCALE GENOMIC DNA]</scope>
    <source>
        <strain evidence="1 2">UBC 951</strain>
    </source>
</reference>
<sequence>MHLHVHAPHMTSRAPRLGRGHMHANACLAQRKQVHGKHAALRSSMTTTTTTTMTTTTPGTFTMLLETIIALGVCSKGQHNACVRRRSRLGLITRASACAPGPLQLVRRQKSVAVAGVPLHIPRGSTGPSLEPCGGPSALCLHARVIPVPELDDRGICLLWLPGYMQRPKHQRRCCCTDGFNCIKTKGTLSSPASWYL</sequence>
<accession>A0A066VCQ2</accession>
<dbReference type="GeneID" id="25261484"/>
<name>A0A066VCQ2_TILAU</name>
<proteinExistence type="predicted"/>
<keyword evidence="2" id="KW-1185">Reference proteome</keyword>
<dbReference type="RefSeq" id="XP_013240955.1">
    <property type="nucleotide sequence ID" value="XM_013385501.1"/>
</dbReference>
<dbReference type="HOGENOM" id="CLU_1385039_0_0_1"/>
<dbReference type="Proteomes" id="UP000027361">
    <property type="component" value="Unassembled WGS sequence"/>
</dbReference>